<gene>
    <name evidence="1" type="ORF">GCM10010840_27510</name>
</gene>
<reference evidence="2" key="1">
    <citation type="journal article" date="2019" name="Int. J. Syst. Evol. Microbiol.">
        <title>The Global Catalogue of Microorganisms (GCM) 10K type strain sequencing project: providing services to taxonomists for standard genome sequencing and annotation.</title>
        <authorList>
            <consortium name="The Broad Institute Genomics Platform"/>
            <consortium name="The Broad Institute Genome Sequencing Center for Infectious Disease"/>
            <person name="Wu L."/>
            <person name="Ma J."/>
        </authorList>
    </citation>
    <scope>NUCLEOTIDE SEQUENCE [LARGE SCALE GENOMIC DNA]</scope>
    <source>
        <strain evidence="2">JCM 15442</strain>
    </source>
</reference>
<dbReference type="EMBL" id="BMOL01000014">
    <property type="protein sequence ID" value="GGL87950.1"/>
    <property type="molecule type" value="Genomic_DNA"/>
</dbReference>
<organism evidence="1 2">
    <name type="scientific">Deinococcus aerolatus</name>
    <dbReference type="NCBI Taxonomy" id="522487"/>
    <lineage>
        <taxon>Bacteria</taxon>
        <taxon>Thermotogati</taxon>
        <taxon>Deinococcota</taxon>
        <taxon>Deinococci</taxon>
        <taxon>Deinococcales</taxon>
        <taxon>Deinococcaceae</taxon>
        <taxon>Deinococcus</taxon>
    </lineage>
</organism>
<proteinExistence type="predicted"/>
<protein>
    <submittedName>
        <fullName evidence="1">Uncharacterized protein</fullName>
    </submittedName>
</protein>
<evidence type="ECO:0000313" key="2">
    <source>
        <dbReference type="Proteomes" id="UP000639973"/>
    </source>
</evidence>
<evidence type="ECO:0000313" key="1">
    <source>
        <dbReference type="EMBL" id="GGL87950.1"/>
    </source>
</evidence>
<name>A0ABQ2GE01_9DEIO</name>
<dbReference type="Proteomes" id="UP000639973">
    <property type="component" value="Unassembled WGS sequence"/>
</dbReference>
<accession>A0ABQ2GE01</accession>
<comment type="caution">
    <text evidence="1">The sequence shown here is derived from an EMBL/GenBank/DDBJ whole genome shotgun (WGS) entry which is preliminary data.</text>
</comment>
<sequence>MPMTTRVTRSTRLLVLVTFLLGSVLARQGATLSAQMTGMAGTNLTMAECRERLEKLGALLEGAGYGSARTHGLSDGTLAARWYNRTMNRTALAFSGQNAVGNAFTVIEQDGVVAESELIALP</sequence>
<keyword evidence="2" id="KW-1185">Reference proteome</keyword>